<feature type="coiled-coil region" evidence="1">
    <location>
        <begin position="364"/>
        <end position="398"/>
    </location>
</feature>
<reference evidence="3 4" key="1">
    <citation type="submission" date="2019-10" db="EMBL/GenBank/DDBJ databases">
        <title>Deinococcus sp. isolated from soil.</title>
        <authorList>
            <person name="Li Y."/>
            <person name="Wang J."/>
        </authorList>
    </citation>
    <scope>NUCLEOTIDE SEQUENCE [LARGE SCALE GENOMIC DNA]</scope>
    <source>
        <strain evidence="3 4">SDU3-2</strain>
    </source>
</reference>
<dbReference type="Pfam" id="PF00990">
    <property type="entry name" value="GGDEF"/>
    <property type="match status" value="1"/>
</dbReference>
<protein>
    <submittedName>
        <fullName evidence="3">Diguanylate cyclase</fullName>
    </submittedName>
</protein>
<name>A0A7X1TSY7_9DEIO</name>
<dbReference type="GO" id="GO:0005886">
    <property type="term" value="C:plasma membrane"/>
    <property type="evidence" value="ECO:0007669"/>
    <property type="project" value="TreeGrafter"/>
</dbReference>
<dbReference type="EMBL" id="WBSL01000010">
    <property type="protein sequence ID" value="MPY67872.1"/>
    <property type="molecule type" value="Genomic_DNA"/>
</dbReference>
<dbReference type="CDD" id="cd01949">
    <property type="entry name" value="GGDEF"/>
    <property type="match status" value="1"/>
</dbReference>
<organism evidence="3 4">
    <name type="scientific">Deinococcus terrestris</name>
    <dbReference type="NCBI Taxonomy" id="2651870"/>
    <lineage>
        <taxon>Bacteria</taxon>
        <taxon>Thermotogati</taxon>
        <taxon>Deinococcota</taxon>
        <taxon>Deinococci</taxon>
        <taxon>Deinococcales</taxon>
        <taxon>Deinococcaceae</taxon>
        <taxon>Deinococcus</taxon>
    </lineage>
</organism>
<keyword evidence="1" id="KW-0175">Coiled coil</keyword>
<comment type="caution">
    <text evidence="3">The sequence shown here is derived from an EMBL/GenBank/DDBJ whole genome shotgun (WGS) entry which is preliminary data.</text>
</comment>
<dbReference type="PROSITE" id="PS50887">
    <property type="entry name" value="GGDEF"/>
    <property type="match status" value="1"/>
</dbReference>
<dbReference type="InterPro" id="IPR019734">
    <property type="entry name" value="TPR_rpt"/>
</dbReference>
<dbReference type="GO" id="GO:0043709">
    <property type="term" value="P:cell adhesion involved in single-species biofilm formation"/>
    <property type="evidence" value="ECO:0007669"/>
    <property type="project" value="TreeGrafter"/>
</dbReference>
<dbReference type="InterPro" id="IPR043128">
    <property type="entry name" value="Rev_trsase/Diguanyl_cyclase"/>
</dbReference>
<dbReference type="InterPro" id="IPR011990">
    <property type="entry name" value="TPR-like_helical_dom_sf"/>
</dbReference>
<feature type="domain" description="GGDEF" evidence="2">
    <location>
        <begin position="425"/>
        <end position="559"/>
    </location>
</feature>
<dbReference type="PANTHER" id="PTHR45138:SF9">
    <property type="entry name" value="DIGUANYLATE CYCLASE DGCM-RELATED"/>
    <property type="match status" value="1"/>
</dbReference>
<dbReference type="NCBIfam" id="TIGR00254">
    <property type="entry name" value="GGDEF"/>
    <property type="match status" value="1"/>
</dbReference>
<dbReference type="AlphaFoldDB" id="A0A7X1TSY7"/>
<evidence type="ECO:0000313" key="3">
    <source>
        <dbReference type="EMBL" id="MPY67872.1"/>
    </source>
</evidence>
<dbReference type="SUPFAM" id="SSF55073">
    <property type="entry name" value="Nucleotide cyclase"/>
    <property type="match status" value="1"/>
</dbReference>
<dbReference type="PANTHER" id="PTHR45138">
    <property type="entry name" value="REGULATORY COMPONENTS OF SENSORY TRANSDUCTION SYSTEM"/>
    <property type="match status" value="1"/>
</dbReference>
<proteinExistence type="predicted"/>
<dbReference type="InterPro" id="IPR000160">
    <property type="entry name" value="GGDEF_dom"/>
</dbReference>
<dbReference type="InterPro" id="IPR029787">
    <property type="entry name" value="Nucleotide_cyclase"/>
</dbReference>
<dbReference type="Gene3D" id="1.25.40.10">
    <property type="entry name" value="Tetratricopeptide repeat domain"/>
    <property type="match status" value="2"/>
</dbReference>
<gene>
    <name evidence="3" type="ORF">F8S09_14475</name>
</gene>
<dbReference type="Gene3D" id="3.30.70.270">
    <property type="match status" value="1"/>
</dbReference>
<evidence type="ECO:0000259" key="2">
    <source>
        <dbReference type="PROSITE" id="PS50887"/>
    </source>
</evidence>
<dbReference type="InterPro" id="IPR050469">
    <property type="entry name" value="Diguanylate_Cyclase"/>
</dbReference>
<accession>A0A7X1TSY7</accession>
<dbReference type="SMART" id="SM00267">
    <property type="entry name" value="GGDEF"/>
    <property type="match status" value="1"/>
</dbReference>
<dbReference type="SUPFAM" id="SSF48452">
    <property type="entry name" value="TPR-like"/>
    <property type="match status" value="2"/>
</dbReference>
<evidence type="ECO:0000256" key="1">
    <source>
        <dbReference type="SAM" id="Coils"/>
    </source>
</evidence>
<dbReference type="Proteomes" id="UP000484842">
    <property type="component" value="Unassembled WGS sequence"/>
</dbReference>
<dbReference type="RefSeq" id="WP_152872179.1">
    <property type="nucleotide sequence ID" value="NZ_WBSL01000010.1"/>
</dbReference>
<dbReference type="GO" id="GO:0052621">
    <property type="term" value="F:diguanylate cyclase activity"/>
    <property type="evidence" value="ECO:0007669"/>
    <property type="project" value="TreeGrafter"/>
</dbReference>
<keyword evidence="4" id="KW-1185">Reference proteome</keyword>
<sequence length="562" mass="61603">MEPSPALLPALPDAPAPLRAALEEAQDDHARAAALLALARHYREHTLHTARRLAQASLDTALPLNDAAVIVDTLAVLASIEESQGLHEAAFDHLALALDLARTHGLDDLRSRVHNVRAIVRLTAGDMTGARRDFLEAQELARASGDQLDLANIHVNLAFLEHLAGRAPEALHQLNLLEELLSTAAPDVRQLMAPYLHENRAATYLGLARRAHARGRTDAGAEARGRAWAALAATWAALEQAPSRIMALIVEAHTARLSVLEGYLDRALAHAQAAMRHHHEAGQRSYLDALLAMAEVQAAREQLSAAHRYYREALVIAREQGRHRDIQFLLRAIAELHERSGDLGSALATTREALAEADATLERLAAIEESHDHLFRELRQARAQARDWQESVRRAEEQARHDVLTGLLNRRGLHDRLLTLPEGSGPLLVVLMDIDDFKGVNDRHSHAVGDEALRAVAERLEDTAPPGSLLVRWGGEEFLLLLPDADPAQAYTSVEHLRRAVADHDWPTLPHGLRLTVSAGYAFAPSPAEMDVYAATEQADEFQYQAKRAGRNRVCPAPPVPA</sequence>
<dbReference type="GO" id="GO:1902201">
    <property type="term" value="P:negative regulation of bacterial-type flagellum-dependent cell motility"/>
    <property type="evidence" value="ECO:0007669"/>
    <property type="project" value="TreeGrafter"/>
</dbReference>
<dbReference type="SMART" id="SM00028">
    <property type="entry name" value="TPR"/>
    <property type="match status" value="3"/>
</dbReference>
<evidence type="ECO:0000313" key="4">
    <source>
        <dbReference type="Proteomes" id="UP000484842"/>
    </source>
</evidence>